<proteinExistence type="predicted"/>
<reference evidence="1" key="1">
    <citation type="submission" date="2018-02" db="EMBL/GenBank/DDBJ databases">
        <title>Rhizophora mucronata_Transcriptome.</title>
        <authorList>
            <person name="Meera S.P."/>
            <person name="Sreeshan A."/>
            <person name="Augustine A."/>
        </authorList>
    </citation>
    <scope>NUCLEOTIDE SEQUENCE</scope>
    <source>
        <tissue evidence="1">Leaf</tissue>
    </source>
</reference>
<sequence length="30" mass="3373">MTCIHGGSSDVTKIHMIAWTLPEKVKLFKT</sequence>
<evidence type="ECO:0000313" key="1">
    <source>
        <dbReference type="EMBL" id="MBX36310.1"/>
    </source>
</evidence>
<protein>
    <submittedName>
        <fullName evidence="1">Uncharacterized protein</fullName>
    </submittedName>
</protein>
<organism evidence="1">
    <name type="scientific">Rhizophora mucronata</name>
    <name type="common">Asiatic mangrove</name>
    <dbReference type="NCBI Taxonomy" id="61149"/>
    <lineage>
        <taxon>Eukaryota</taxon>
        <taxon>Viridiplantae</taxon>
        <taxon>Streptophyta</taxon>
        <taxon>Embryophyta</taxon>
        <taxon>Tracheophyta</taxon>
        <taxon>Spermatophyta</taxon>
        <taxon>Magnoliopsida</taxon>
        <taxon>eudicotyledons</taxon>
        <taxon>Gunneridae</taxon>
        <taxon>Pentapetalae</taxon>
        <taxon>rosids</taxon>
        <taxon>fabids</taxon>
        <taxon>Malpighiales</taxon>
        <taxon>Rhizophoraceae</taxon>
        <taxon>Rhizophora</taxon>
    </lineage>
</organism>
<dbReference type="EMBL" id="GGEC01055826">
    <property type="protein sequence ID" value="MBX36310.1"/>
    <property type="molecule type" value="Transcribed_RNA"/>
</dbReference>
<accession>A0A2P2N1G9</accession>
<dbReference type="AlphaFoldDB" id="A0A2P2N1G9"/>
<name>A0A2P2N1G9_RHIMU</name>